<evidence type="ECO:0000256" key="3">
    <source>
        <dbReference type="ARBA" id="ARBA00022729"/>
    </source>
</evidence>
<dbReference type="InterPro" id="IPR036249">
    <property type="entry name" value="Thioredoxin-like_sf"/>
</dbReference>
<evidence type="ECO:0000259" key="9">
    <source>
        <dbReference type="Pfam" id="PF13098"/>
    </source>
</evidence>
<keyword evidence="6 7" id="KW-0676">Redox-active center</keyword>
<comment type="similarity">
    <text evidence="2 7">Belongs to the thioredoxin family. DsbC subfamily.</text>
</comment>
<dbReference type="InterPro" id="IPR033954">
    <property type="entry name" value="DiS-bond_Isoase_DsbC/G"/>
</dbReference>
<dbReference type="EMBL" id="CAKLPX010000001">
    <property type="protein sequence ID" value="CAH0990784.1"/>
    <property type="molecule type" value="Genomic_DNA"/>
</dbReference>
<evidence type="ECO:0000256" key="4">
    <source>
        <dbReference type="ARBA" id="ARBA00022764"/>
    </source>
</evidence>
<sequence length="248" mass="26631">MLKAGVLQVVLIVAVLISAFSVQAAEAVIDSDQVLARIKQSRPDLQFGAVEQSPMKDIYQVQIVNGPLLYINPQGSHFVAGELFEVAPSGVVNLTEMAQNAPRKALMAGVDSKDMIIFAPAGETKATVTVFTDVDCYYCQKLHQEVPALNKLGVAVQYMAYPRAGIGSESYNKIASAWCADDKQEAMNKLKARQNIAKNVCADNPVAEQYELGGRMGVSGTPALVLEDGSLVPGYMPANELAKRLGIQ</sequence>
<proteinExistence type="inferred from homology"/>
<organism evidence="10 11">
    <name type="scientific">Sinobacterium norvegicum</name>
    <dbReference type="NCBI Taxonomy" id="1641715"/>
    <lineage>
        <taxon>Bacteria</taxon>
        <taxon>Pseudomonadati</taxon>
        <taxon>Pseudomonadota</taxon>
        <taxon>Gammaproteobacteria</taxon>
        <taxon>Cellvibrionales</taxon>
        <taxon>Spongiibacteraceae</taxon>
        <taxon>Sinobacterium</taxon>
    </lineage>
</organism>
<evidence type="ECO:0000313" key="10">
    <source>
        <dbReference type="EMBL" id="CAH0990784.1"/>
    </source>
</evidence>
<dbReference type="InterPro" id="IPR009094">
    <property type="entry name" value="DiS-bond_isomerase_DsbC/G_N_sf"/>
</dbReference>
<dbReference type="InterPro" id="IPR018950">
    <property type="entry name" value="DiS-bond_isomerase_DsbC/G_N"/>
</dbReference>
<reference evidence="10" key="1">
    <citation type="submission" date="2021-12" db="EMBL/GenBank/DDBJ databases">
        <authorList>
            <person name="Rodrigo-Torres L."/>
            <person name="Arahal R. D."/>
            <person name="Lucena T."/>
        </authorList>
    </citation>
    <scope>NUCLEOTIDE SEQUENCE</scope>
    <source>
        <strain evidence="10">CECT 8267</strain>
    </source>
</reference>
<evidence type="ECO:0000256" key="2">
    <source>
        <dbReference type="ARBA" id="ARBA00009813"/>
    </source>
</evidence>
<evidence type="ECO:0000256" key="1">
    <source>
        <dbReference type="ARBA" id="ARBA00004418"/>
    </source>
</evidence>
<accession>A0ABN8EFJ8</accession>
<dbReference type="Pfam" id="PF10411">
    <property type="entry name" value="DsbC_N"/>
    <property type="match status" value="1"/>
</dbReference>
<dbReference type="Proteomes" id="UP000838100">
    <property type="component" value="Unassembled WGS sequence"/>
</dbReference>
<evidence type="ECO:0000259" key="8">
    <source>
        <dbReference type="Pfam" id="PF10411"/>
    </source>
</evidence>
<feature type="chain" id="PRO_5044959786" description="Thiol:disulfide interchange protein" evidence="7">
    <location>
        <begin position="25"/>
        <end position="248"/>
    </location>
</feature>
<protein>
    <recommendedName>
        <fullName evidence="7">Thiol:disulfide interchange protein</fullName>
    </recommendedName>
</protein>
<dbReference type="InterPro" id="IPR051470">
    <property type="entry name" value="Thiol:disulfide_interchange"/>
</dbReference>
<keyword evidence="4 7" id="KW-0574">Periplasm</keyword>
<evidence type="ECO:0000256" key="5">
    <source>
        <dbReference type="ARBA" id="ARBA00023157"/>
    </source>
</evidence>
<keyword evidence="5" id="KW-1015">Disulfide bond</keyword>
<evidence type="ECO:0000256" key="6">
    <source>
        <dbReference type="ARBA" id="ARBA00023284"/>
    </source>
</evidence>
<dbReference type="PANTHER" id="PTHR35272">
    <property type="entry name" value="THIOL:DISULFIDE INTERCHANGE PROTEIN DSBC-RELATED"/>
    <property type="match status" value="1"/>
</dbReference>
<dbReference type="SUPFAM" id="SSF54423">
    <property type="entry name" value="DsbC/DsbG N-terminal domain-like"/>
    <property type="match status" value="1"/>
</dbReference>
<comment type="subcellular location">
    <subcellularLocation>
        <location evidence="1 7">Periplasm</location>
    </subcellularLocation>
</comment>
<dbReference type="CDD" id="cd03020">
    <property type="entry name" value="DsbA_DsbC_DsbG"/>
    <property type="match status" value="1"/>
</dbReference>
<keyword evidence="3 7" id="KW-0732">Signal</keyword>
<dbReference type="Gene3D" id="3.40.30.10">
    <property type="entry name" value="Glutaredoxin"/>
    <property type="match status" value="1"/>
</dbReference>
<gene>
    <name evidence="10" type="primary">dsbC</name>
    <name evidence="10" type="ORF">SIN8267_00883</name>
</gene>
<dbReference type="Pfam" id="PF13098">
    <property type="entry name" value="Thioredoxin_2"/>
    <property type="match status" value="1"/>
</dbReference>
<keyword evidence="11" id="KW-1185">Reference proteome</keyword>
<feature type="domain" description="Thioredoxin-like fold" evidence="9">
    <location>
        <begin position="121"/>
        <end position="245"/>
    </location>
</feature>
<dbReference type="PANTHER" id="PTHR35272:SF3">
    <property type="entry name" value="THIOL:DISULFIDE INTERCHANGE PROTEIN DSBC"/>
    <property type="match status" value="1"/>
</dbReference>
<comment type="caution">
    <text evidence="10">The sequence shown here is derived from an EMBL/GenBank/DDBJ whole genome shotgun (WGS) entry which is preliminary data.</text>
</comment>
<dbReference type="RefSeq" id="WP_237443457.1">
    <property type="nucleotide sequence ID" value="NZ_CAKLPX010000001.1"/>
</dbReference>
<dbReference type="SUPFAM" id="SSF52833">
    <property type="entry name" value="Thioredoxin-like"/>
    <property type="match status" value="1"/>
</dbReference>
<comment type="function">
    <text evidence="7">Required for disulfide bond formation in some periplasmic proteins. Acts by transferring its disulfide bond to other proteins and is reduced in the process.</text>
</comment>
<feature type="domain" description="Disulphide bond isomerase DsbC/G N-terminal" evidence="8">
    <location>
        <begin position="30"/>
        <end position="96"/>
    </location>
</feature>
<dbReference type="InterPro" id="IPR012336">
    <property type="entry name" value="Thioredoxin-like_fold"/>
</dbReference>
<evidence type="ECO:0000313" key="11">
    <source>
        <dbReference type="Proteomes" id="UP000838100"/>
    </source>
</evidence>
<feature type="signal peptide" evidence="7">
    <location>
        <begin position="1"/>
        <end position="24"/>
    </location>
</feature>
<evidence type="ECO:0000256" key="7">
    <source>
        <dbReference type="RuleBase" id="RU364038"/>
    </source>
</evidence>
<dbReference type="Gene3D" id="3.10.450.70">
    <property type="entry name" value="Disulphide bond isomerase, DsbC/G, N-terminal"/>
    <property type="match status" value="1"/>
</dbReference>
<name>A0ABN8EFJ8_9GAMM</name>